<evidence type="ECO:0000313" key="3">
    <source>
        <dbReference type="EMBL" id="SFZ79933.1"/>
    </source>
</evidence>
<dbReference type="RefSeq" id="WP_100210449.1">
    <property type="nucleotide sequence ID" value="NZ_CP138495.1"/>
</dbReference>
<feature type="transmembrane region" description="Helical" evidence="2">
    <location>
        <begin position="28"/>
        <end position="50"/>
    </location>
</feature>
<feature type="region of interest" description="Disordered" evidence="1">
    <location>
        <begin position="717"/>
        <end position="751"/>
    </location>
</feature>
<evidence type="ECO:0000313" key="4">
    <source>
        <dbReference type="Proteomes" id="UP000231564"/>
    </source>
</evidence>
<feature type="region of interest" description="Disordered" evidence="1">
    <location>
        <begin position="927"/>
        <end position="958"/>
    </location>
</feature>
<dbReference type="OrthoDB" id="9812498at2"/>
<feature type="compositionally biased region" description="Basic residues" evidence="1">
    <location>
        <begin position="735"/>
        <end position="745"/>
    </location>
</feature>
<keyword evidence="2" id="KW-0472">Membrane</keyword>
<dbReference type="AlphaFoldDB" id="A0A2H1E598"/>
<keyword evidence="4" id="KW-1185">Reference proteome</keyword>
<keyword evidence="2" id="KW-0812">Transmembrane</keyword>
<protein>
    <recommendedName>
        <fullName evidence="5">Glutamyl-tRNA synthetase</fullName>
    </recommendedName>
</protein>
<dbReference type="Proteomes" id="UP000231564">
    <property type="component" value="Chromosome MARIT"/>
</dbReference>
<feature type="compositionally biased region" description="Basic and acidic residues" evidence="1">
    <location>
        <begin position="927"/>
        <end position="943"/>
    </location>
</feature>
<evidence type="ECO:0000256" key="1">
    <source>
        <dbReference type="SAM" id="MobiDB-lite"/>
    </source>
</evidence>
<organism evidence="3 4">
    <name type="scientific">Tenacibaculum maritimum NCIMB 2154</name>
    <dbReference type="NCBI Taxonomy" id="1349785"/>
    <lineage>
        <taxon>Bacteria</taxon>
        <taxon>Pseudomonadati</taxon>
        <taxon>Bacteroidota</taxon>
        <taxon>Flavobacteriia</taxon>
        <taxon>Flavobacteriales</taxon>
        <taxon>Flavobacteriaceae</taxon>
        <taxon>Tenacibaculum</taxon>
    </lineage>
</organism>
<feature type="transmembrane region" description="Helical" evidence="2">
    <location>
        <begin position="152"/>
        <end position="175"/>
    </location>
</feature>
<reference evidence="3 4" key="1">
    <citation type="submission" date="2016-11" db="EMBL/GenBank/DDBJ databases">
        <authorList>
            <person name="Jaros S."/>
            <person name="Januszkiewicz K."/>
            <person name="Wedrychowicz H."/>
        </authorList>
    </citation>
    <scope>NUCLEOTIDE SEQUENCE [LARGE SCALE GENOMIC DNA]</scope>
    <source>
        <strain evidence="3">NCIMB 2154T</strain>
    </source>
</reference>
<proteinExistence type="predicted"/>
<name>A0A2H1E598_9FLAO</name>
<feature type="region of interest" description="Disordered" evidence="1">
    <location>
        <begin position="888"/>
        <end position="910"/>
    </location>
</feature>
<dbReference type="GeneID" id="47721626"/>
<accession>A0A2H1E598</accession>
<dbReference type="STRING" id="1349785.GCA_000509405_00928"/>
<feature type="transmembrane region" description="Helical" evidence="2">
    <location>
        <begin position="56"/>
        <end position="79"/>
    </location>
</feature>
<dbReference type="KEGG" id="tmar:MARIT_0012"/>
<feature type="compositionally biased region" description="Basic and acidic residues" evidence="1">
    <location>
        <begin position="721"/>
        <end position="734"/>
    </location>
</feature>
<dbReference type="EMBL" id="LT634361">
    <property type="protein sequence ID" value="SFZ79933.1"/>
    <property type="molecule type" value="Genomic_DNA"/>
</dbReference>
<evidence type="ECO:0000256" key="2">
    <source>
        <dbReference type="SAM" id="Phobius"/>
    </source>
</evidence>
<evidence type="ECO:0008006" key="5">
    <source>
        <dbReference type="Google" id="ProtNLM"/>
    </source>
</evidence>
<keyword evidence="2" id="KW-1133">Transmembrane helix</keyword>
<gene>
    <name evidence="3" type="ORF">MARIT_0012</name>
</gene>
<sequence>MSEFQKIEQKLQQFSKKYYTNELIKGSILFLSLGFLYFFLTLFIEYFLWLKPTARTILFWIFILVEIILLIRFILFPLFKLIGLQKGISLEESSKIIGNHFPDVKDKLLNVLQLKRNSNPSDLLLASIEQKSNDLKPIPFTKAISFRNNLRYLKYALVPVFVCLLTFFTGSNAAFTESFKRVVNHRTAYTPPAPFYFYVKEEKLNVIEGNSLHLVVEVNGDILPEEVKIHFQNQSYYLQKDGAKNFSYTFSEIRKPLSFYVEANSIQSKTYQINVIKTPTIQKMAISLSYPKYIGKPNEIINNTGNLIVPRGTIVKWSVFTHQTDTVLFIDNHKSNAFIKEKDNKFHLSKRILNDIHYQIATSNKNLKNYELLQYTINTIKDEHPQITISSNIDSISRGPAQFAGQISDDYGFHKLELVYYDKKLPENTHTFKLTTNQSNVQTFFYEFPEGLELKEGVDYELFFQVFDNDVISGYKKASSKKFSYRKKTAKEVDQELLQEQKNTINDLEKSINKQQQNKSELEKIQFDLQNKKNINWNDQKKIKQFIKRQEQYKEMMQRQTHKLQENLSEKKESSKSLQIKKEALKERVEELKKLDKQQKLLEELRKMAEKLNKDDLLKKAKEIAQQNKQQERSLERILELTKRFYIEQKINQISEKLNSLSKKQHKLSETDTSLEEQKKLNKEFKKIQDEFKELQKSNQKLNDPMKIPSMDELQKQTNKALDKATENIESKKEKSAKKNQKNAAKKMQQMSSQMQQSMQQMSNEMEEENMDDLRQVLENLLTFSFQQEELMNAFNTTTTAHPNFGKNLKKQYQLKTYFEHIDDSLYVLSMRVPKISTKIQDQLSLAHYNLEQSLENFTESRFRNGISNQRYTMTAANTLADMLSNVLNSMQNPRPGNGKGKGKGQQSFSLPDIIKKQSELLKKMEDGLQKSKDGKPKKDGKGKQQGSKGEQNSEKMNGDLFEIYKQQSALREQLENAIKNGSNGNGAAKKALKTMEQLENSILEKGFNKTTLQKMQELNYQLLKLDKATFKQGKDKKRKSNTNVEEYKLRDAKKLKFKKLFYNQTEILNRQSLPLHQNYKKKVQEYFSTSKNN</sequence>